<organism evidence="1 2">
    <name type="scientific">Candidatus Omnitrophus magneticus</name>
    <dbReference type="NCBI Taxonomy" id="1609969"/>
    <lineage>
        <taxon>Bacteria</taxon>
        <taxon>Pseudomonadati</taxon>
        <taxon>Candidatus Omnitrophota</taxon>
        <taxon>Candidatus Omnitrophus</taxon>
    </lineage>
</organism>
<reference evidence="1 2" key="1">
    <citation type="submission" date="2015-02" db="EMBL/GenBank/DDBJ databases">
        <title>Single-cell genomics of uncultivated deep-branching MTB reveals a conserved set of magnetosome genes.</title>
        <authorList>
            <person name="Kolinko S."/>
            <person name="Richter M."/>
            <person name="Glockner F.O."/>
            <person name="Brachmann A."/>
            <person name="Schuler D."/>
        </authorList>
    </citation>
    <scope>NUCLEOTIDE SEQUENCE [LARGE SCALE GENOMIC DNA]</scope>
    <source>
        <strain evidence="1">SKK-01</strain>
    </source>
</reference>
<dbReference type="AlphaFoldDB" id="A0A0F0CNZ8"/>
<protein>
    <submittedName>
        <fullName evidence="1">Uncharacterized protein</fullName>
    </submittedName>
</protein>
<dbReference type="Proteomes" id="UP000033428">
    <property type="component" value="Unassembled WGS sequence"/>
</dbReference>
<keyword evidence="2" id="KW-1185">Reference proteome</keyword>
<accession>A0A0F0CNZ8</accession>
<gene>
    <name evidence="1" type="ORF">OMAG_002378</name>
</gene>
<evidence type="ECO:0000313" key="1">
    <source>
        <dbReference type="EMBL" id="KJJ83719.1"/>
    </source>
</evidence>
<proteinExistence type="predicted"/>
<sequence>MNFLSKIYELSKNILTIPPIYDIYYNNIEPHPAKKTITSIISCDTNFTVTKKNIDSYFLNVDDKYNYALIVMDNYSLDDTMEFFMNEGRLLKNTCYCRYRKNTDTQKVYHDGGILAARKIKSDYIYFIKNNGIILEDTFKTITLNFNNTGVCLFEFINDSFIGVKRNAFLKNSKQYYYLLNNFKKIEPLSEKHFAMSLQSCPIKLFHQKTS</sequence>
<dbReference type="EMBL" id="JYNY01000495">
    <property type="protein sequence ID" value="KJJ83719.1"/>
    <property type="molecule type" value="Genomic_DNA"/>
</dbReference>
<evidence type="ECO:0000313" key="2">
    <source>
        <dbReference type="Proteomes" id="UP000033428"/>
    </source>
</evidence>
<comment type="caution">
    <text evidence="1">The sequence shown here is derived from an EMBL/GenBank/DDBJ whole genome shotgun (WGS) entry which is preliminary data.</text>
</comment>
<name>A0A0F0CNZ8_9BACT</name>